<feature type="non-terminal residue" evidence="1">
    <location>
        <position position="90"/>
    </location>
</feature>
<reference evidence="1" key="1">
    <citation type="journal article" date="2014" name="Front. Microbiol.">
        <title>High frequency of phylogenetically diverse reductive dehalogenase-homologous genes in deep subseafloor sedimentary metagenomes.</title>
        <authorList>
            <person name="Kawai M."/>
            <person name="Futagami T."/>
            <person name="Toyoda A."/>
            <person name="Takaki Y."/>
            <person name="Nishi S."/>
            <person name="Hori S."/>
            <person name="Arai W."/>
            <person name="Tsubouchi T."/>
            <person name="Morono Y."/>
            <person name="Uchiyama I."/>
            <person name="Ito T."/>
            <person name="Fujiyama A."/>
            <person name="Inagaki F."/>
            <person name="Takami H."/>
        </authorList>
    </citation>
    <scope>NUCLEOTIDE SEQUENCE</scope>
    <source>
        <strain evidence="1">Expedition CK06-06</strain>
    </source>
</reference>
<organism evidence="1">
    <name type="scientific">marine sediment metagenome</name>
    <dbReference type="NCBI Taxonomy" id="412755"/>
    <lineage>
        <taxon>unclassified sequences</taxon>
        <taxon>metagenomes</taxon>
        <taxon>ecological metagenomes</taxon>
    </lineage>
</organism>
<dbReference type="AlphaFoldDB" id="X0UXN3"/>
<evidence type="ECO:0000313" key="1">
    <source>
        <dbReference type="EMBL" id="GAG10510.1"/>
    </source>
</evidence>
<accession>X0UXN3</accession>
<proteinExistence type="predicted"/>
<comment type="caution">
    <text evidence="1">The sequence shown here is derived from an EMBL/GenBank/DDBJ whole genome shotgun (WGS) entry which is preliminary data.</text>
</comment>
<sequence length="90" mass="9657">MKLTASLNVDTSIGNVPAIKDCGNSADTGIAALVGVDRRLFPPFSESQTERPKTSYDTPAAGAMVIVLVFLEIDFFRMELHSADPRVIGC</sequence>
<protein>
    <submittedName>
        <fullName evidence="1">Uncharacterized protein</fullName>
    </submittedName>
</protein>
<name>X0UXN3_9ZZZZ</name>
<gene>
    <name evidence="1" type="ORF">S01H1_44824</name>
</gene>
<dbReference type="EMBL" id="BARS01028614">
    <property type="protein sequence ID" value="GAG10510.1"/>
    <property type="molecule type" value="Genomic_DNA"/>
</dbReference>